<dbReference type="EMBL" id="RSTW01000024">
    <property type="protein sequence ID" value="MIT46191.1"/>
    <property type="molecule type" value="Genomic_DNA"/>
</dbReference>
<dbReference type="AlphaFoldDB" id="A0A3V7A2H5"/>
<comment type="caution">
    <text evidence="1">The sequence shown here is derived from an EMBL/GenBank/DDBJ whole genome shotgun (WGS) entry which is preliminary data.</text>
</comment>
<sequence length="163" mass="18262">MFNVKRNGASVEITEIPASIPFSVFKNIADETGANECLVAYVKGKDNYEVVIQHDNVNMAATAAWLALESHEQITGCADISTVGKEISPLDNIKHDFIVIGGFWREIARLSKLNYLAAKGMYENNESLCEWNAERINKLTSKLTDAKTQNAVRITKNNWEFHL</sequence>
<dbReference type="Proteomes" id="UP000885418">
    <property type="component" value="Unassembled WGS sequence"/>
</dbReference>
<protein>
    <submittedName>
        <fullName evidence="1">Uncharacterized protein</fullName>
    </submittedName>
</protein>
<proteinExistence type="predicted"/>
<accession>A0A3V7A2H5</accession>
<reference evidence="1" key="1">
    <citation type="submission" date="2018-07" db="EMBL/GenBank/DDBJ databases">
        <authorList>
            <consortium name="GenomeTrakr network: Whole genome sequencing for foodborne pathogen traceback"/>
        </authorList>
    </citation>
    <scope>NUCLEOTIDE SEQUENCE [LARGE SCALE GENOMIC DNA]</scope>
    <source>
        <strain evidence="1">CFSAN034452</strain>
    </source>
</reference>
<evidence type="ECO:0000313" key="1">
    <source>
        <dbReference type="EMBL" id="MIT46191.1"/>
    </source>
</evidence>
<organism evidence="1">
    <name type="scientific">Salmonella enterica</name>
    <name type="common">Salmonella choleraesuis</name>
    <dbReference type="NCBI Taxonomy" id="28901"/>
    <lineage>
        <taxon>Bacteria</taxon>
        <taxon>Pseudomonadati</taxon>
        <taxon>Pseudomonadota</taxon>
        <taxon>Gammaproteobacteria</taxon>
        <taxon>Enterobacterales</taxon>
        <taxon>Enterobacteriaceae</taxon>
        <taxon>Salmonella</taxon>
    </lineage>
</organism>
<name>A0A3V7A2H5_SALER</name>
<gene>
    <name evidence="1" type="ORF">ATQ15_22230</name>
</gene>